<dbReference type="EMBL" id="JAPCXC010000148">
    <property type="protein sequence ID" value="KAJ1604414.1"/>
    <property type="molecule type" value="Genomic_DNA"/>
</dbReference>
<dbReference type="OrthoDB" id="342441at2759"/>
<comment type="caution">
    <text evidence="1">The sequence shown here is derived from an EMBL/GenBank/DDBJ whole genome shotgun (WGS) entry which is preliminary data.</text>
</comment>
<gene>
    <name evidence="1" type="ORF">OJ253_3689</name>
</gene>
<organism evidence="1">
    <name type="scientific">Cryptosporidium canis</name>
    <dbReference type="NCBI Taxonomy" id="195482"/>
    <lineage>
        <taxon>Eukaryota</taxon>
        <taxon>Sar</taxon>
        <taxon>Alveolata</taxon>
        <taxon>Apicomplexa</taxon>
        <taxon>Conoidasida</taxon>
        <taxon>Coccidia</taxon>
        <taxon>Eucoccidiorida</taxon>
        <taxon>Eimeriorina</taxon>
        <taxon>Cryptosporidiidae</taxon>
        <taxon>Cryptosporidium</taxon>
    </lineage>
</organism>
<name>A0A9D5DDP2_9CRYT</name>
<dbReference type="Proteomes" id="UP001067231">
    <property type="component" value="Unassembled WGS sequence"/>
</dbReference>
<protein>
    <submittedName>
        <fullName evidence="1">Uncharacterized protein</fullName>
    </submittedName>
</protein>
<sequence length="503" mass="57193">MRGRCIRKVFTILSQDGIEFKLAISAISPDFGEGDEYLSEQLARKDGEEHDESNYILKVVMTSFNPIELTTELGGPWEGYFLWDAIQGRAVRTNDGVCHNLSLMSFIQMMEDHSSSESLFSMSLVNLIDYMDKCPSPSSGSRVFRDSEHGKDYLLTIKFEGVDSEMMLHLRSTSSSSYRDSSSMENINIIKCLKDMVELIKSENLHLQENLRHFTELSNNQKAASNANHEESQFGLDNIKDIHVPENTNNSPNTCGTLELSELRIPSYSNNSQGSNSKPFSYLNSPISGRRRIADSDYIEVSGHVTANSRLASSEIMQNQIKAYRFIGDSSGYTSYNGSFSTSSLPAYSYSSSSKGKNSALRSAIESVRRTRNDLITRQVSNYSNIFDFNSDQDDNPSSNDKANCYEFEPDYLRKCFQKLNKNRRRHNNSEISSKDSHYISSWSKNRLELIQEEGPRKSTPLYTREQLMNKLSNTIDISERINILKNMIKKTKEEPYNLDGFD</sequence>
<accession>A0A9D5DDP2</accession>
<proteinExistence type="predicted"/>
<dbReference type="AlphaFoldDB" id="A0A9D5DDP2"/>
<evidence type="ECO:0000313" key="1">
    <source>
        <dbReference type="EMBL" id="KAJ1604414.1"/>
    </source>
</evidence>
<reference evidence="1" key="1">
    <citation type="submission" date="2022-10" db="EMBL/GenBank/DDBJ databases">
        <title>Adaptive evolution leads to modifications in subtelomeric GC content in a zoonotic Cryptosporidium species.</title>
        <authorList>
            <person name="Li J."/>
            <person name="Feng Y."/>
            <person name="Xiao L."/>
        </authorList>
    </citation>
    <scope>NUCLEOTIDE SEQUENCE</scope>
    <source>
        <strain evidence="1">33844</strain>
    </source>
</reference>